<dbReference type="InterPro" id="IPR050221">
    <property type="entry name" value="26S_Proteasome_ATPase"/>
</dbReference>
<dbReference type="SMART" id="SM00382">
    <property type="entry name" value="AAA"/>
    <property type="match status" value="2"/>
</dbReference>
<evidence type="ECO:0000256" key="2">
    <source>
        <dbReference type="ARBA" id="ARBA00022741"/>
    </source>
</evidence>
<evidence type="ECO:0000259" key="4">
    <source>
        <dbReference type="SMART" id="SM00382"/>
    </source>
</evidence>
<dbReference type="PANTHER" id="PTHR23073">
    <property type="entry name" value="26S PROTEASOME REGULATORY SUBUNIT"/>
    <property type="match status" value="1"/>
</dbReference>
<dbReference type="Gene3D" id="3.40.50.300">
    <property type="entry name" value="P-loop containing nucleotide triphosphate hydrolases"/>
    <property type="match status" value="2"/>
</dbReference>
<evidence type="ECO:0000256" key="3">
    <source>
        <dbReference type="ARBA" id="ARBA00022840"/>
    </source>
</evidence>
<accession>A0A6S6TM43</accession>
<dbReference type="Pfam" id="PF00004">
    <property type="entry name" value="AAA"/>
    <property type="match status" value="2"/>
</dbReference>
<protein>
    <submittedName>
        <fullName evidence="5">ATPase, AAA family</fullName>
    </submittedName>
</protein>
<name>A0A6S6TM43_9BACT</name>
<feature type="domain" description="AAA+ ATPase" evidence="4">
    <location>
        <begin position="266"/>
        <end position="399"/>
    </location>
</feature>
<reference evidence="5" key="1">
    <citation type="submission" date="2020-01" db="EMBL/GenBank/DDBJ databases">
        <authorList>
            <person name="Meier V. D."/>
            <person name="Meier V D."/>
        </authorList>
    </citation>
    <scope>NUCLEOTIDE SEQUENCE</scope>
    <source>
        <strain evidence="5">HLG_WM_MAG_03</strain>
    </source>
</reference>
<dbReference type="InterPro" id="IPR003593">
    <property type="entry name" value="AAA+_ATPase"/>
</dbReference>
<dbReference type="SUPFAM" id="SSF52540">
    <property type="entry name" value="P-loop containing nucleoside triphosphate hydrolases"/>
    <property type="match status" value="2"/>
</dbReference>
<dbReference type="CDD" id="cd19481">
    <property type="entry name" value="RecA-like_protease"/>
    <property type="match status" value="1"/>
</dbReference>
<organism evidence="5">
    <name type="scientific">uncultured Sulfurovum sp</name>
    <dbReference type="NCBI Taxonomy" id="269237"/>
    <lineage>
        <taxon>Bacteria</taxon>
        <taxon>Pseudomonadati</taxon>
        <taxon>Campylobacterota</taxon>
        <taxon>Epsilonproteobacteria</taxon>
        <taxon>Campylobacterales</taxon>
        <taxon>Sulfurovaceae</taxon>
        <taxon>Sulfurovum</taxon>
        <taxon>environmental samples</taxon>
    </lineage>
</organism>
<feature type="non-terminal residue" evidence="5">
    <location>
        <position position="1"/>
    </location>
</feature>
<comment type="similarity">
    <text evidence="1">Belongs to the AAA ATPase family.</text>
</comment>
<dbReference type="GO" id="GO:0016887">
    <property type="term" value="F:ATP hydrolysis activity"/>
    <property type="evidence" value="ECO:0007669"/>
    <property type="project" value="InterPro"/>
</dbReference>
<keyword evidence="3" id="KW-0067">ATP-binding</keyword>
<proteinExistence type="inferred from homology"/>
<keyword evidence="2" id="KW-0547">Nucleotide-binding</keyword>
<dbReference type="GO" id="GO:0005524">
    <property type="term" value="F:ATP binding"/>
    <property type="evidence" value="ECO:0007669"/>
    <property type="project" value="UniProtKB-KW"/>
</dbReference>
<evidence type="ECO:0000313" key="5">
    <source>
        <dbReference type="EMBL" id="CAA6820305.1"/>
    </source>
</evidence>
<dbReference type="AlphaFoldDB" id="A0A6S6TM43"/>
<dbReference type="InterPro" id="IPR003959">
    <property type="entry name" value="ATPase_AAA_core"/>
</dbReference>
<dbReference type="EMBL" id="CACVAR010000310">
    <property type="protein sequence ID" value="CAA6820305.1"/>
    <property type="molecule type" value="Genomic_DNA"/>
</dbReference>
<feature type="domain" description="AAA+ ATPase" evidence="4">
    <location>
        <begin position="503"/>
        <end position="632"/>
    </location>
</feature>
<dbReference type="InterPro" id="IPR027417">
    <property type="entry name" value="P-loop_NTPase"/>
</dbReference>
<evidence type="ECO:0000256" key="1">
    <source>
        <dbReference type="ARBA" id="ARBA00006914"/>
    </source>
</evidence>
<gene>
    <name evidence="5" type="ORF">HELGO_WM52495</name>
</gene>
<sequence>GDIPMSLFGNKNNTQDEFNTDINDEELIDEDVHDRITYWILKIILEMGGHKRFIDAENDFEHEDMASFLGLEKYVEFDYDDFNRTEPLLLLKKRLKALRKKAPFGSSVLLRENIEKLSELILLTPYEKQVLEFVILLKQYDMLDNALSMLGGELNTSRAKRILNVLLDIPLEQINDMFSAHSTFSRSALLILHSEENYSLGSKLRLINYEFADNMLNLNEEITEMIKDSVRLADKGSLAISDYSYIKSDLEILMPFLNKALDAKLKGVNILLYGLPGTGKTELSKTIAEVLGTKLYEVSYADSDGDPIEGEARLRLYKTAQALFFNSRNLLMYDEAEDIFESYEGGFFMMPKQQSDKAWLNKVLETNNVPTIWITNNISSIDNAIIRRFDMSIELPIPSKTQRKEIIKKYSNNILDEQTMEILSEHESIAPALISSAVKVSEHLPESQKSKAFMQLLNNTLKAQGYEEVNKNKAADLPSNYSLEFINTDTNLDELVEGIKNHHSARVCLYGASGTGKSAFAKHIAKKLDKSYVIKSGSSLMSKWVGETEKNIASAFREAMEEEAVLIFDEVDGFLAERGQAKVNWEVTQVNEMLVQMEKFDGIFIATTNLIEHIDQASLRRFDLKLEFKTLAPEQLEKIFISYAKELNIEAPTANELHTIRSFKKLSPGDFATIIRQSKFKKIDSCEEFIKRLKEEQKLKKNKDGGSMGFIS</sequence>